<keyword evidence="3" id="KW-1185">Reference proteome</keyword>
<gene>
    <name evidence="2" type="ORF">GTP81_24495</name>
</gene>
<proteinExistence type="predicted"/>
<evidence type="ECO:0000256" key="1">
    <source>
        <dbReference type="SAM" id="SignalP"/>
    </source>
</evidence>
<dbReference type="Proteomes" id="UP000484875">
    <property type="component" value="Unassembled WGS sequence"/>
</dbReference>
<feature type="signal peptide" evidence="1">
    <location>
        <begin position="1"/>
        <end position="19"/>
    </location>
</feature>
<keyword evidence="1" id="KW-0732">Signal</keyword>
<evidence type="ECO:0000313" key="3">
    <source>
        <dbReference type="Proteomes" id="UP000484875"/>
    </source>
</evidence>
<protein>
    <submittedName>
        <fullName evidence="2">Uncharacterized protein</fullName>
    </submittedName>
</protein>
<dbReference type="AlphaFoldDB" id="A0A845HMD9"/>
<organism evidence="2 3">
    <name type="scientific">Duganella vulcania</name>
    <dbReference type="NCBI Taxonomy" id="2692166"/>
    <lineage>
        <taxon>Bacteria</taxon>
        <taxon>Pseudomonadati</taxon>
        <taxon>Pseudomonadota</taxon>
        <taxon>Betaproteobacteria</taxon>
        <taxon>Burkholderiales</taxon>
        <taxon>Oxalobacteraceae</taxon>
        <taxon>Telluria group</taxon>
        <taxon>Duganella</taxon>
    </lineage>
</organism>
<comment type="caution">
    <text evidence="2">The sequence shown here is derived from an EMBL/GenBank/DDBJ whole genome shotgun (WGS) entry which is preliminary data.</text>
</comment>
<feature type="chain" id="PRO_5032838202" evidence="1">
    <location>
        <begin position="20"/>
        <end position="149"/>
    </location>
</feature>
<reference evidence="2 3" key="1">
    <citation type="submission" date="2019-12" db="EMBL/GenBank/DDBJ databases">
        <title>Novel species isolated from a subtropical stream in China.</title>
        <authorList>
            <person name="Lu H."/>
        </authorList>
    </citation>
    <scope>NUCLEOTIDE SEQUENCE [LARGE SCALE GENOMIC DNA]</scope>
    <source>
        <strain evidence="2 3">FT107W</strain>
    </source>
</reference>
<sequence length="149" mass="16685">MMRKLAFTGVLISCSASYAAGTEVRAPLIGHWRVTGTADAQETTSLSSDDADKLTGTELVFAPDSVRFSNETCDKPTFKQTRHSTAGFFRREYKIDPKSLRLPDLVTEVAITCQEPSPISFVYVRDKRHIVFYWKGFFLNAEGRIDGKP</sequence>
<evidence type="ECO:0000313" key="2">
    <source>
        <dbReference type="EMBL" id="MYN19910.1"/>
    </source>
</evidence>
<dbReference type="RefSeq" id="WP_161092291.1">
    <property type="nucleotide sequence ID" value="NZ_WWCV01000057.1"/>
</dbReference>
<name>A0A845HMD9_9BURK</name>
<dbReference type="EMBL" id="WWCV01000057">
    <property type="protein sequence ID" value="MYN19910.1"/>
    <property type="molecule type" value="Genomic_DNA"/>
</dbReference>
<accession>A0A845HMD9</accession>